<dbReference type="GO" id="GO:0055085">
    <property type="term" value="P:transmembrane transport"/>
    <property type="evidence" value="ECO:0007669"/>
    <property type="project" value="InterPro"/>
</dbReference>
<evidence type="ECO:0000313" key="11">
    <source>
        <dbReference type="Proteomes" id="UP000321058"/>
    </source>
</evidence>
<dbReference type="RefSeq" id="WP_246158978.1">
    <property type="nucleotide sequence ID" value="NZ_BKAJ01000129.1"/>
</dbReference>
<feature type="domain" description="ABC transmembrane type-1" evidence="9">
    <location>
        <begin position="67"/>
        <end position="255"/>
    </location>
</feature>
<dbReference type="PANTHER" id="PTHR43357:SF4">
    <property type="entry name" value="INNER MEMBRANE ABC TRANSPORTER PERMEASE PROTEIN YDCV"/>
    <property type="match status" value="1"/>
</dbReference>
<evidence type="ECO:0000256" key="2">
    <source>
        <dbReference type="ARBA" id="ARBA00022448"/>
    </source>
</evidence>
<evidence type="ECO:0000256" key="6">
    <source>
        <dbReference type="ARBA" id="ARBA00022989"/>
    </source>
</evidence>
<feature type="transmembrane region" description="Helical" evidence="8">
    <location>
        <begin position="69"/>
        <end position="90"/>
    </location>
</feature>
<keyword evidence="4" id="KW-0997">Cell inner membrane</keyword>
<dbReference type="SUPFAM" id="SSF161098">
    <property type="entry name" value="MetI-like"/>
    <property type="match status" value="1"/>
</dbReference>
<sequence>MTGLGMMGARILPATVVGLILLFLAFPILVVIVVSFSSATYLTFPPPAFGLKWYDAYFGSADWLRPTWLSIWVAAAVVVVATLLGTLAALGIARLPRAARVVVAGLVLSPLIVPGIVVAIGIYYAFARYGLVGSPVGLIIAHTCLAVPFVVTSVSASLAGIDPRLEQAALSLGATPRATFFQVTLPLIRPGVLVGALFAFITSFDELVVALFISGSGAVTLPRRMWDDLRFQIDPTIAAVSTLTIVLTVALMWGAHLLRKHAERQVTKQA</sequence>
<feature type="transmembrane region" description="Helical" evidence="8">
    <location>
        <begin position="192"/>
        <end position="216"/>
    </location>
</feature>
<dbReference type="InterPro" id="IPR000515">
    <property type="entry name" value="MetI-like"/>
</dbReference>
<evidence type="ECO:0000256" key="3">
    <source>
        <dbReference type="ARBA" id="ARBA00022475"/>
    </source>
</evidence>
<keyword evidence="2 8" id="KW-0813">Transport</keyword>
<evidence type="ECO:0000256" key="7">
    <source>
        <dbReference type="ARBA" id="ARBA00023136"/>
    </source>
</evidence>
<evidence type="ECO:0000313" key="10">
    <source>
        <dbReference type="EMBL" id="GEP59392.1"/>
    </source>
</evidence>
<dbReference type="EMBL" id="BKAJ01000129">
    <property type="protein sequence ID" value="GEP59392.1"/>
    <property type="molecule type" value="Genomic_DNA"/>
</dbReference>
<keyword evidence="3" id="KW-1003">Cell membrane</keyword>
<name>A0A512NKD9_9HYPH</name>
<comment type="similarity">
    <text evidence="8">Belongs to the binding-protein-dependent transport system permease family.</text>
</comment>
<dbReference type="AlphaFoldDB" id="A0A512NKD9"/>
<dbReference type="GO" id="GO:0005886">
    <property type="term" value="C:plasma membrane"/>
    <property type="evidence" value="ECO:0007669"/>
    <property type="project" value="UniProtKB-SubCell"/>
</dbReference>
<evidence type="ECO:0000256" key="1">
    <source>
        <dbReference type="ARBA" id="ARBA00004429"/>
    </source>
</evidence>
<dbReference type="Proteomes" id="UP000321058">
    <property type="component" value="Unassembled WGS sequence"/>
</dbReference>
<dbReference type="InterPro" id="IPR035906">
    <property type="entry name" value="MetI-like_sf"/>
</dbReference>
<reference evidence="10 11" key="1">
    <citation type="submission" date="2019-07" db="EMBL/GenBank/DDBJ databases">
        <title>Whole genome shotgun sequence of Reyranella soli NBRC 108950.</title>
        <authorList>
            <person name="Hosoyama A."/>
            <person name="Uohara A."/>
            <person name="Ohji S."/>
            <person name="Ichikawa N."/>
        </authorList>
    </citation>
    <scope>NUCLEOTIDE SEQUENCE [LARGE SCALE GENOMIC DNA]</scope>
    <source>
        <strain evidence="10 11">NBRC 108950</strain>
    </source>
</reference>
<dbReference type="Pfam" id="PF00528">
    <property type="entry name" value="BPD_transp_1"/>
    <property type="match status" value="1"/>
</dbReference>
<evidence type="ECO:0000256" key="5">
    <source>
        <dbReference type="ARBA" id="ARBA00022692"/>
    </source>
</evidence>
<accession>A0A512NKD9</accession>
<feature type="transmembrane region" description="Helical" evidence="8">
    <location>
        <begin position="236"/>
        <end position="258"/>
    </location>
</feature>
<dbReference type="PROSITE" id="PS50928">
    <property type="entry name" value="ABC_TM1"/>
    <property type="match status" value="1"/>
</dbReference>
<dbReference type="CDD" id="cd06261">
    <property type="entry name" value="TM_PBP2"/>
    <property type="match status" value="1"/>
</dbReference>
<feature type="transmembrane region" description="Helical" evidence="8">
    <location>
        <begin position="102"/>
        <end position="126"/>
    </location>
</feature>
<proteinExistence type="inferred from homology"/>
<gene>
    <name evidence="10" type="ORF">RSO01_65580</name>
</gene>
<feature type="transmembrane region" description="Helical" evidence="8">
    <location>
        <begin position="138"/>
        <end position="161"/>
    </location>
</feature>
<dbReference type="PANTHER" id="PTHR43357">
    <property type="entry name" value="INNER MEMBRANE ABC TRANSPORTER PERMEASE PROTEIN YDCV"/>
    <property type="match status" value="1"/>
</dbReference>
<protein>
    <submittedName>
        <fullName evidence="10">ABC transporter permease</fullName>
    </submittedName>
</protein>
<organism evidence="10 11">
    <name type="scientific">Reyranella soli</name>
    <dbReference type="NCBI Taxonomy" id="1230389"/>
    <lineage>
        <taxon>Bacteria</taxon>
        <taxon>Pseudomonadati</taxon>
        <taxon>Pseudomonadota</taxon>
        <taxon>Alphaproteobacteria</taxon>
        <taxon>Hyphomicrobiales</taxon>
        <taxon>Reyranellaceae</taxon>
        <taxon>Reyranella</taxon>
    </lineage>
</organism>
<comment type="caution">
    <text evidence="10">The sequence shown here is derived from an EMBL/GenBank/DDBJ whole genome shotgun (WGS) entry which is preliminary data.</text>
</comment>
<evidence type="ECO:0000256" key="8">
    <source>
        <dbReference type="RuleBase" id="RU363032"/>
    </source>
</evidence>
<evidence type="ECO:0000256" key="4">
    <source>
        <dbReference type="ARBA" id="ARBA00022519"/>
    </source>
</evidence>
<keyword evidence="6 8" id="KW-1133">Transmembrane helix</keyword>
<keyword evidence="5 8" id="KW-0812">Transmembrane</keyword>
<comment type="subcellular location">
    <subcellularLocation>
        <location evidence="1">Cell inner membrane</location>
        <topology evidence="1">Multi-pass membrane protein</topology>
    </subcellularLocation>
    <subcellularLocation>
        <location evidence="8">Cell membrane</location>
        <topology evidence="8">Multi-pass membrane protein</topology>
    </subcellularLocation>
</comment>
<dbReference type="Gene3D" id="1.10.3720.10">
    <property type="entry name" value="MetI-like"/>
    <property type="match status" value="1"/>
</dbReference>
<keyword evidence="11" id="KW-1185">Reference proteome</keyword>
<keyword evidence="7 8" id="KW-0472">Membrane</keyword>
<evidence type="ECO:0000259" key="9">
    <source>
        <dbReference type="PROSITE" id="PS50928"/>
    </source>
</evidence>
<feature type="transmembrane region" description="Helical" evidence="8">
    <location>
        <begin position="12"/>
        <end position="36"/>
    </location>
</feature>